<organism evidence="2 3">
    <name type="scientific">Anopheles farauti</name>
    <dbReference type="NCBI Taxonomy" id="69004"/>
    <lineage>
        <taxon>Eukaryota</taxon>
        <taxon>Metazoa</taxon>
        <taxon>Ecdysozoa</taxon>
        <taxon>Arthropoda</taxon>
        <taxon>Hexapoda</taxon>
        <taxon>Insecta</taxon>
        <taxon>Pterygota</taxon>
        <taxon>Neoptera</taxon>
        <taxon>Endopterygota</taxon>
        <taxon>Diptera</taxon>
        <taxon>Nematocera</taxon>
        <taxon>Culicoidea</taxon>
        <taxon>Culicidae</taxon>
        <taxon>Anophelinae</taxon>
        <taxon>Anopheles</taxon>
    </lineage>
</organism>
<reference evidence="2" key="2">
    <citation type="submission" date="2020-05" db="UniProtKB">
        <authorList>
            <consortium name="EnsemblMetazoa"/>
        </authorList>
    </citation>
    <scope>IDENTIFICATION</scope>
    <source>
        <strain evidence="2">FAR1</strain>
    </source>
</reference>
<evidence type="ECO:0000313" key="3">
    <source>
        <dbReference type="Proteomes" id="UP000075886"/>
    </source>
</evidence>
<keyword evidence="3" id="KW-1185">Reference proteome</keyword>
<feature type="signal peptide" evidence="1">
    <location>
        <begin position="1"/>
        <end position="38"/>
    </location>
</feature>
<evidence type="ECO:0000313" key="2">
    <source>
        <dbReference type="EnsemblMetazoa" id="AFAF016716-PA"/>
    </source>
</evidence>
<keyword evidence="1" id="KW-0732">Signal</keyword>
<dbReference type="EnsemblMetazoa" id="AFAF016716-RA">
    <property type="protein sequence ID" value="AFAF016716-PA"/>
    <property type="gene ID" value="AFAF016716"/>
</dbReference>
<evidence type="ECO:0000256" key="1">
    <source>
        <dbReference type="SAM" id="SignalP"/>
    </source>
</evidence>
<name>A0A182QTT5_9DIPT</name>
<dbReference type="STRING" id="69004.A0A182QTT5"/>
<proteinExistence type="predicted"/>
<dbReference type="VEuPathDB" id="VectorBase:AFAF016716"/>
<protein>
    <submittedName>
        <fullName evidence="2">Uncharacterized protein</fullName>
    </submittedName>
</protein>
<feature type="chain" id="PRO_5008133386" evidence="1">
    <location>
        <begin position="39"/>
        <end position="139"/>
    </location>
</feature>
<dbReference type="EMBL" id="AXCN02000750">
    <property type="status" value="NOT_ANNOTATED_CDS"/>
    <property type="molecule type" value="Genomic_DNA"/>
</dbReference>
<accession>A0A182QTT5</accession>
<dbReference type="AlphaFoldDB" id="A0A182QTT5"/>
<reference evidence="3" key="1">
    <citation type="submission" date="2014-01" db="EMBL/GenBank/DDBJ databases">
        <title>The Genome Sequence of Anopheles farauti FAR1 (V2).</title>
        <authorList>
            <consortium name="The Broad Institute Genomics Platform"/>
            <person name="Neafsey D.E."/>
            <person name="Besansky N."/>
            <person name="Howell P."/>
            <person name="Walton C."/>
            <person name="Young S.K."/>
            <person name="Zeng Q."/>
            <person name="Gargeya S."/>
            <person name="Fitzgerald M."/>
            <person name="Haas B."/>
            <person name="Abouelleil A."/>
            <person name="Allen A.W."/>
            <person name="Alvarado L."/>
            <person name="Arachchi H.M."/>
            <person name="Berlin A.M."/>
            <person name="Chapman S.B."/>
            <person name="Gainer-Dewar J."/>
            <person name="Goldberg J."/>
            <person name="Griggs A."/>
            <person name="Gujja S."/>
            <person name="Hansen M."/>
            <person name="Howarth C."/>
            <person name="Imamovic A."/>
            <person name="Ireland A."/>
            <person name="Larimer J."/>
            <person name="McCowan C."/>
            <person name="Murphy C."/>
            <person name="Pearson M."/>
            <person name="Poon T.W."/>
            <person name="Priest M."/>
            <person name="Roberts A."/>
            <person name="Saif S."/>
            <person name="Shea T."/>
            <person name="Sisk P."/>
            <person name="Sykes S."/>
            <person name="Wortman J."/>
            <person name="Nusbaum C."/>
            <person name="Birren B."/>
        </authorList>
    </citation>
    <scope>NUCLEOTIDE SEQUENCE [LARGE SCALE GENOMIC DNA]</scope>
    <source>
        <strain evidence="3">FAR1</strain>
    </source>
</reference>
<sequence length="139" mass="16213">MELPQSRWWRWRRRHLLTGSLLLLVGLLLAHEPAAVSADPDEDIPHNEVRNWAIRFGVDLWEFGRQFTKVNDIRNRFKDSDVDVTRKDGILLLRELAAEVKNFMDFKMNAVMNAQKEGFANRAAPKTISFIYREATNNC</sequence>
<dbReference type="Proteomes" id="UP000075886">
    <property type="component" value="Unassembled WGS sequence"/>
</dbReference>